<keyword evidence="4 10" id="KW-1003">Cell membrane</keyword>
<dbReference type="Proteomes" id="UP000255326">
    <property type="component" value="Unassembled WGS sequence"/>
</dbReference>
<dbReference type="RefSeq" id="WP_114743666.1">
    <property type="nucleotide sequence ID" value="NZ_QQAY01000001.1"/>
</dbReference>
<keyword evidence="7 10" id="KW-0472">Membrane</keyword>
<evidence type="ECO:0000313" key="11">
    <source>
        <dbReference type="EMBL" id="RDI47443.1"/>
    </source>
</evidence>
<keyword evidence="12" id="KW-1185">Reference proteome</keyword>
<evidence type="ECO:0000256" key="1">
    <source>
        <dbReference type="ARBA" id="ARBA00002578"/>
    </source>
</evidence>
<dbReference type="OrthoDB" id="9807748at2"/>
<feature type="transmembrane region" description="Helical" evidence="10">
    <location>
        <begin position="168"/>
        <end position="194"/>
    </location>
</feature>
<dbReference type="PANTHER" id="PTHR30065:SF1">
    <property type="entry name" value="SURFACE PRESENTATION OF ANTIGENS PROTEIN SPAR"/>
    <property type="match status" value="1"/>
</dbReference>
<sequence length="259" mass="28833">MDQLLPKISVFLLVFVRVSTFFVTMPLFSYRTIPAQHRIGLAFFLAWIMYYTVDAPALEINGLYILLIMKEALVGLLIGFAAYMMMAAIQIAGGFIDFQMGFAIANVIDPQTGAQSPLMGQYLYTFSLLLLLTLDGHHLILDGIYYSYQFIPIDQPWLNFGSSHLVEYMIRAFGSMFVIAFQMSIPIVACLFLVDTALGIVARTVPQLNIFVVGFPIKIGVSFIVLIIVFGVMMTVVEGLFGTMLNTMRNVMELVGGSK</sequence>
<evidence type="ECO:0000256" key="9">
    <source>
        <dbReference type="NCBIfam" id="TIGR01400"/>
    </source>
</evidence>
<dbReference type="GO" id="GO:0006605">
    <property type="term" value="P:protein targeting"/>
    <property type="evidence" value="ECO:0007669"/>
    <property type="project" value="UniProtKB-UniRule"/>
</dbReference>
<evidence type="ECO:0000256" key="6">
    <source>
        <dbReference type="ARBA" id="ARBA00022989"/>
    </source>
</evidence>
<organism evidence="11 12">
    <name type="scientific">Falsibacillus pallidus</name>
    <dbReference type="NCBI Taxonomy" id="493781"/>
    <lineage>
        <taxon>Bacteria</taxon>
        <taxon>Bacillati</taxon>
        <taxon>Bacillota</taxon>
        <taxon>Bacilli</taxon>
        <taxon>Bacillales</taxon>
        <taxon>Bacillaceae</taxon>
        <taxon>Falsibacillus</taxon>
    </lineage>
</organism>
<comment type="similarity">
    <text evidence="2 10">Belongs to the FliR/MopE/SpaR family.</text>
</comment>
<dbReference type="Pfam" id="PF01311">
    <property type="entry name" value="Bac_export_1"/>
    <property type="match status" value="1"/>
</dbReference>
<dbReference type="PRINTS" id="PR00953">
    <property type="entry name" value="TYPE3IMRPROT"/>
</dbReference>
<comment type="subcellular location">
    <subcellularLocation>
        <location evidence="10">Cell membrane</location>
        <topology evidence="10">Multi-pass membrane protein</topology>
    </subcellularLocation>
    <subcellularLocation>
        <location evidence="10">Bacterial flagellum basal body</location>
    </subcellularLocation>
</comment>
<evidence type="ECO:0000256" key="3">
    <source>
        <dbReference type="ARBA" id="ARBA00021717"/>
    </source>
</evidence>
<keyword evidence="11" id="KW-0969">Cilium</keyword>
<feature type="transmembrane region" description="Helical" evidence="10">
    <location>
        <begin position="122"/>
        <end position="148"/>
    </location>
</feature>
<evidence type="ECO:0000256" key="8">
    <source>
        <dbReference type="ARBA" id="ARBA00023143"/>
    </source>
</evidence>
<keyword evidence="5 10" id="KW-0812">Transmembrane</keyword>
<keyword evidence="8 10" id="KW-0975">Bacterial flagellum</keyword>
<reference evidence="11 12" key="1">
    <citation type="submission" date="2018-07" db="EMBL/GenBank/DDBJ databases">
        <title>Genomic Encyclopedia of Type Strains, Phase IV (KMG-IV): sequencing the most valuable type-strain genomes for metagenomic binning, comparative biology and taxonomic classification.</title>
        <authorList>
            <person name="Goeker M."/>
        </authorList>
    </citation>
    <scope>NUCLEOTIDE SEQUENCE [LARGE SCALE GENOMIC DNA]</scope>
    <source>
        <strain evidence="11 12">DSM 25281</strain>
    </source>
</reference>
<dbReference type="GO" id="GO:0009425">
    <property type="term" value="C:bacterial-type flagellum basal body"/>
    <property type="evidence" value="ECO:0007669"/>
    <property type="project" value="UniProtKB-SubCell"/>
</dbReference>
<dbReference type="InterPro" id="IPR006303">
    <property type="entry name" value="FliR"/>
</dbReference>
<evidence type="ECO:0000256" key="2">
    <source>
        <dbReference type="ARBA" id="ARBA00009772"/>
    </source>
</evidence>
<dbReference type="NCBIfam" id="TIGR01400">
    <property type="entry name" value="fliR"/>
    <property type="match status" value="1"/>
</dbReference>
<evidence type="ECO:0000313" key="12">
    <source>
        <dbReference type="Proteomes" id="UP000255326"/>
    </source>
</evidence>
<protein>
    <recommendedName>
        <fullName evidence="3 9">Flagellar biosynthetic protein FliR</fullName>
    </recommendedName>
</protein>
<evidence type="ECO:0000256" key="10">
    <source>
        <dbReference type="RuleBase" id="RU362071"/>
    </source>
</evidence>
<keyword evidence="11" id="KW-0282">Flagellum</keyword>
<feature type="transmembrane region" description="Helical" evidence="10">
    <location>
        <begin position="6"/>
        <end position="28"/>
    </location>
</feature>
<proteinExistence type="inferred from homology"/>
<evidence type="ECO:0000256" key="5">
    <source>
        <dbReference type="ARBA" id="ARBA00022692"/>
    </source>
</evidence>
<comment type="caution">
    <text evidence="11">The sequence shown here is derived from an EMBL/GenBank/DDBJ whole genome shotgun (WGS) entry which is preliminary data.</text>
</comment>
<feature type="transmembrane region" description="Helical" evidence="10">
    <location>
        <begin position="215"/>
        <end position="237"/>
    </location>
</feature>
<dbReference type="PANTHER" id="PTHR30065">
    <property type="entry name" value="FLAGELLAR BIOSYNTHETIC PROTEIN FLIR"/>
    <property type="match status" value="1"/>
</dbReference>
<keyword evidence="11" id="KW-0966">Cell projection</keyword>
<feature type="transmembrane region" description="Helical" evidence="10">
    <location>
        <begin position="73"/>
        <end position="96"/>
    </location>
</feature>
<dbReference type="EMBL" id="QQAY01000001">
    <property type="protein sequence ID" value="RDI47443.1"/>
    <property type="molecule type" value="Genomic_DNA"/>
</dbReference>
<dbReference type="AlphaFoldDB" id="A0A370H065"/>
<comment type="function">
    <text evidence="1 10">Role in flagellar biosynthesis.</text>
</comment>
<dbReference type="InterPro" id="IPR002010">
    <property type="entry name" value="T3SS_IM_R"/>
</dbReference>
<dbReference type="GO" id="GO:0005886">
    <property type="term" value="C:plasma membrane"/>
    <property type="evidence" value="ECO:0007669"/>
    <property type="project" value="UniProtKB-SubCell"/>
</dbReference>
<dbReference type="GO" id="GO:0044780">
    <property type="term" value="P:bacterial-type flagellum assembly"/>
    <property type="evidence" value="ECO:0007669"/>
    <property type="project" value="UniProtKB-UniRule"/>
</dbReference>
<name>A0A370H065_9BACI</name>
<evidence type="ECO:0000256" key="4">
    <source>
        <dbReference type="ARBA" id="ARBA00022475"/>
    </source>
</evidence>
<accession>A0A370H065</accession>
<evidence type="ECO:0000256" key="7">
    <source>
        <dbReference type="ARBA" id="ARBA00023136"/>
    </source>
</evidence>
<gene>
    <name evidence="11" type="ORF">DFR59_10198</name>
</gene>
<keyword evidence="6 10" id="KW-1133">Transmembrane helix</keyword>